<dbReference type="RefSeq" id="WP_039326901.1">
    <property type="nucleotide sequence ID" value="NZ_CP007496.1"/>
</dbReference>
<reference evidence="1 2" key="1">
    <citation type="journal article" date="2015" name="Proc. Natl. Acad. Sci. U.S.A.">
        <title>Cultivation of a human-associated TM7 phylotype reveals a reduced genome and epibiotic parasitic lifestyle.</title>
        <authorList>
            <person name="He X."/>
            <person name="McLean J.S."/>
            <person name="Edlund A."/>
            <person name="Yooseph S."/>
            <person name="Hall A.P."/>
            <person name="Liu S.Y."/>
            <person name="Dorrestein P.C."/>
            <person name="Esquenazi E."/>
            <person name="Hunter R.C."/>
            <person name="Cheng G."/>
            <person name="Nelson K.E."/>
            <person name="Lux R."/>
            <person name="Shi W."/>
        </authorList>
    </citation>
    <scope>NUCLEOTIDE SEQUENCE [LARGE SCALE GENOMIC DNA]</scope>
    <source>
        <strain evidence="1 2">TM7x</strain>
    </source>
</reference>
<keyword evidence="2" id="KW-1185">Reference proteome</keyword>
<evidence type="ECO:0000313" key="2">
    <source>
        <dbReference type="Proteomes" id="UP000030902"/>
    </source>
</evidence>
<sequence length="104" mass="11474">MFEITDEFLAQAGFGSLPADKKEQMREDVANSVQDKITRKILLAVGEDRVDELMGLLGGDDVPAVLNWCVNNGIDLTEIVQLSMNETMAELQKLYGDALNMVRG</sequence>
<accession>A0A6S4GQX3</accession>
<dbReference type="AlphaFoldDB" id="A0A6S4GQX3"/>
<protein>
    <submittedName>
        <fullName evidence="1">Uncharacterized protein</fullName>
    </submittedName>
</protein>
<organism evidence="1 2">
    <name type="scientific">Candidatus Nanosynbacter lyticus</name>
    <dbReference type="NCBI Taxonomy" id="2093824"/>
    <lineage>
        <taxon>Bacteria</taxon>
        <taxon>Candidatus Saccharimonadota</taxon>
        <taxon>Candidatus Saccharimonadia</taxon>
        <taxon>Candidatus Nanosynbacterales</taxon>
        <taxon>Candidatus Nanosynbacteraceae</taxon>
        <taxon>Candidatus Nanosynbacter</taxon>
    </lineage>
</organism>
<gene>
    <name evidence="1" type="ORF">TM7x_00710</name>
</gene>
<dbReference type="EMBL" id="CP007496">
    <property type="protein sequence ID" value="AJA06725.1"/>
    <property type="molecule type" value="Genomic_DNA"/>
</dbReference>
<name>A0A6S4GQX3_9BACT</name>
<proteinExistence type="predicted"/>
<dbReference type="Proteomes" id="UP000030902">
    <property type="component" value="Chromosome"/>
</dbReference>
<dbReference type="KEGG" id="sox:TM7x_00710"/>
<evidence type="ECO:0000313" key="1">
    <source>
        <dbReference type="EMBL" id="AJA06725.1"/>
    </source>
</evidence>